<dbReference type="PANTHER" id="PTHR47786:SF2">
    <property type="entry name" value="GLYCOSYL HYDROLASE FAMILY 13 CATALYTIC DOMAIN-CONTAINING PROTEIN"/>
    <property type="match status" value="1"/>
</dbReference>
<dbReference type="CDD" id="cd11313">
    <property type="entry name" value="AmyAc_arch_bac_AmyA"/>
    <property type="match status" value="1"/>
</dbReference>
<dbReference type="SMART" id="SM00642">
    <property type="entry name" value="Aamy"/>
    <property type="match status" value="1"/>
</dbReference>
<dbReference type="Gene3D" id="2.60.40.1180">
    <property type="entry name" value="Golgi alpha-mannosidase II"/>
    <property type="match status" value="1"/>
</dbReference>
<dbReference type="InterPro" id="IPR017853">
    <property type="entry name" value="GH"/>
</dbReference>
<feature type="domain" description="Glycosyl hydrolase family 13 catalytic" evidence="1">
    <location>
        <begin position="58"/>
        <end position="389"/>
    </location>
</feature>
<organism evidence="2 3">
    <name type="scientific">Salinimicrobium profundisediminis</name>
    <dbReference type="NCBI Taxonomy" id="2994553"/>
    <lineage>
        <taxon>Bacteria</taxon>
        <taxon>Pseudomonadati</taxon>
        <taxon>Bacteroidota</taxon>
        <taxon>Flavobacteriia</taxon>
        <taxon>Flavobacteriales</taxon>
        <taxon>Flavobacteriaceae</taxon>
        <taxon>Salinimicrobium</taxon>
    </lineage>
</organism>
<dbReference type="Proteomes" id="UP001148482">
    <property type="component" value="Unassembled WGS sequence"/>
</dbReference>
<sequence>MKKISILLLGILTLASCKNEPEQGVTEVQEEQSIAPVDNEALESAVIYEANIRQYSPEGTFDAFTQDIPQLKDLGVKVIWLMPVYPISEVRRKATGDLSIEDIEDPEERKKYLGSYYAIADYTEVNPEFGTKEDFDELVKTAHENGMYVILDWVANHTGWDHSWLEEHPDFYTQNDKGEPVDPLNPETGESWGWTDVADLNYDNKELWEAMTTEMKYWVDEHNIDGFRADVAGEVPTEFWDQAVPRLQETKPVFMLAESEDKDLFHNAFDMGYNWEGHHLMNQMAQGEVTVEAWDAYMKKIDTTYQQDDYLMNFVTNHDENSWNGTVRERMGDASEAMVALTYTLPGMPLIYSGQEYDMDKRLRFFEKDTIPKTKGTMWPLLEKLGQLKATNEALHGAKEAAGYNRLKTSADKQVLAFERENNGEKLIYIANLSDKPVDFTVEMESELQAYLGKKDFKTQKNDQYHFGPWEYVILADN</sequence>
<dbReference type="RefSeq" id="WP_266071034.1">
    <property type="nucleotide sequence ID" value="NZ_JAPJDA010000032.1"/>
</dbReference>
<name>A0A9X3I2H4_9FLAO</name>
<proteinExistence type="predicted"/>
<gene>
    <name evidence="2" type="ORF">OQ279_15965</name>
</gene>
<evidence type="ECO:0000313" key="2">
    <source>
        <dbReference type="EMBL" id="MCX2839644.1"/>
    </source>
</evidence>
<keyword evidence="2" id="KW-0378">Hydrolase</keyword>
<protein>
    <submittedName>
        <fullName evidence="2">Alpha-amylase family glycosyl hydrolase</fullName>
    </submittedName>
</protein>
<dbReference type="GO" id="GO:0016787">
    <property type="term" value="F:hydrolase activity"/>
    <property type="evidence" value="ECO:0007669"/>
    <property type="project" value="UniProtKB-KW"/>
</dbReference>
<dbReference type="SUPFAM" id="SSF51011">
    <property type="entry name" value="Glycosyl hydrolase domain"/>
    <property type="match status" value="1"/>
</dbReference>
<dbReference type="PROSITE" id="PS51257">
    <property type="entry name" value="PROKAR_LIPOPROTEIN"/>
    <property type="match status" value="1"/>
</dbReference>
<evidence type="ECO:0000259" key="1">
    <source>
        <dbReference type="SMART" id="SM00642"/>
    </source>
</evidence>
<dbReference type="Pfam" id="PF00128">
    <property type="entry name" value="Alpha-amylase"/>
    <property type="match status" value="1"/>
</dbReference>
<comment type="caution">
    <text evidence="2">The sequence shown here is derived from an EMBL/GenBank/DDBJ whole genome shotgun (WGS) entry which is preliminary data.</text>
</comment>
<accession>A0A9X3I2H4</accession>
<dbReference type="PANTHER" id="PTHR47786">
    <property type="entry name" value="ALPHA-1,4-GLUCAN:MALTOSE-1-PHOSPHATE MALTOSYLTRANSFERASE"/>
    <property type="match status" value="1"/>
</dbReference>
<keyword evidence="3" id="KW-1185">Reference proteome</keyword>
<dbReference type="InterPro" id="IPR006047">
    <property type="entry name" value="GH13_cat_dom"/>
</dbReference>
<dbReference type="GO" id="GO:0005975">
    <property type="term" value="P:carbohydrate metabolic process"/>
    <property type="evidence" value="ECO:0007669"/>
    <property type="project" value="InterPro"/>
</dbReference>
<dbReference type="Gene3D" id="3.20.20.80">
    <property type="entry name" value="Glycosidases"/>
    <property type="match status" value="1"/>
</dbReference>
<dbReference type="SUPFAM" id="SSF51445">
    <property type="entry name" value="(Trans)glycosidases"/>
    <property type="match status" value="1"/>
</dbReference>
<dbReference type="AlphaFoldDB" id="A0A9X3I2H4"/>
<evidence type="ECO:0000313" key="3">
    <source>
        <dbReference type="Proteomes" id="UP001148482"/>
    </source>
</evidence>
<dbReference type="EMBL" id="JAPJDA010000032">
    <property type="protein sequence ID" value="MCX2839644.1"/>
    <property type="molecule type" value="Genomic_DNA"/>
</dbReference>
<reference evidence="2" key="1">
    <citation type="submission" date="2022-11" db="EMBL/GenBank/DDBJ databases">
        <title>Salinimicrobium profundisediminis sp. nov., isolated from deep-sea sediment of the Mariana Trench.</title>
        <authorList>
            <person name="Fu H."/>
        </authorList>
    </citation>
    <scope>NUCLEOTIDE SEQUENCE</scope>
    <source>
        <strain evidence="2">MT39</strain>
    </source>
</reference>
<dbReference type="InterPro" id="IPR013780">
    <property type="entry name" value="Glyco_hydro_b"/>
</dbReference>